<dbReference type="EMBL" id="QZMU01000001">
    <property type="protein sequence ID" value="RRQ22715.1"/>
    <property type="molecule type" value="Genomic_DNA"/>
</dbReference>
<dbReference type="Pfam" id="PF07238">
    <property type="entry name" value="PilZ"/>
    <property type="match status" value="1"/>
</dbReference>
<sequence length="191" mass="21133">MRRYCCIMGVWAALAGAVPVMARSLRPSHRQGHSRDWTGRVYHSCLSLRAKRGNLIMQDQPAGDCRGALRLAMTDWLQIPGIGRTTAGAGPMWRDYDEKRDFRRMALDTRIQCKDLASGETFYGHAHDLSGEGLSIDTAREFAPGARLEVRIVPEKALVPPFYAAVEVVRVEPAADGGGFNLGVRILEHKS</sequence>
<evidence type="ECO:0000313" key="3">
    <source>
        <dbReference type="EMBL" id="RRQ22715.1"/>
    </source>
</evidence>
<reference evidence="3 4" key="1">
    <citation type="journal article" date="2010" name="Int. J. Syst. Evol. Microbiol.">
        <title>Thiohalobacter thiocyanaticus gen. nov., sp. nov., a moderately halophilic, sulfur-oxidizing gammaproteobacterium from hypersaline lakes, that utilizes thiocyanate.</title>
        <authorList>
            <person name="Sorokin D.Y."/>
            <person name="Kovaleva O.L."/>
            <person name="Tourova T.P."/>
            <person name="Muyzer G."/>
        </authorList>
    </citation>
    <scope>NUCLEOTIDE SEQUENCE [LARGE SCALE GENOMIC DNA]</scope>
    <source>
        <strain evidence="3 4">Hrh1</strain>
    </source>
</reference>
<gene>
    <name evidence="3" type="ORF">D6C00_12790</name>
</gene>
<dbReference type="InterPro" id="IPR009875">
    <property type="entry name" value="PilZ_domain"/>
</dbReference>
<proteinExistence type="predicted"/>
<dbReference type="GO" id="GO:0035438">
    <property type="term" value="F:cyclic-di-GMP binding"/>
    <property type="evidence" value="ECO:0007669"/>
    <property type="project" value="InterPro"/>
</dbReference>
<keyword evidence="4" id="KW-1185">Reference proteome</keyword>
<dbReference type="Gene3D" id="2.40.10.220">
    <property type="entry name" value="predicted glycosyltransferase like domains"/>
    <property type="match status" value="1"/>
</dbReference>
<accession>A0A426QLU6</accession>
<evidence type="ECO:0000313" key="4">
    <source>
        <dbReference type="Proteomes" id="UP000287798"/>
    </source>
</evidence>
<evidence type="ECO:0000256" key="1">
    <source>
        <dbReference type="SAM" id="SignalP"/>
    </source>
</evidence>
<dbReference type="Proteomes" id="UP000287798">
    <property type="component" value="Unassembled WGS sequence"/>
</dbReference>
<dbReference type="SUPFAM" id="SSF141371">
    <property type="entry name" value="PilZ domain-like"/>
    <property type="match status" value="1"/>
</dbReference>
<feature type="signal peptide" evidence="1">
    <location>
        <begin position="1"/>
        <end position="22"/>
    </location>
</feature>
<feature type="chain" id="PRO_5019362801" description="PilZ domain-containing protein" evidence="1">
    <location>
        <begin position="23"/>
        <end position="191"/>
    </location>
</feature>
<organism evidence="3 4">
    <name type="scientific">Thiohalobacter thiocyanaticus</name>
    <dbReference type="NCBI Taxonomy" id="585455"/>
    <lineage>
        <taxon>Bacteria</taxon>
        <taxon>Pseudomonadati</taxon>
        <taxon>Pseudomonadota</taxon>
        <taxon>Gammaproteobacteria</taxon>
        <taxon>Thiohalobacterales</taxon>
        <taxon>Thiohalobacteraceae</taxon>
        <taxon>Thiohalobacter</taxon>
    </lineage>
</organism>
<dbReference type="AlphaFoldDB" id="A0A426QLU6"/>
<comment type="caution">
    <text evidence="3">The sequence shown here is derived from an EMBL/GenBank/DDBJ whole genome shotgun (WGS) entry which is preliminary data.</text>
</comment>
<name>A0A426QLU6_9GAMM</name>
<protein>
    <recommendedName>
        <fullName evidence="2">PilZ domain-containing protein</fullName>
    </recommendedName>
</protein>
<feature type="domain" description="PilZ" evidence="2">
    <location>
        <begin position="98"/>
        <end position="188"/>
    </location>
</feature>
<evidence type="ECO:0000259" key="2">
    <source>
        <dbReference type="Pfam" id="PF07238"/>
    </source>
</evidence>
<keyword evidence="1" id="KW-0732">Signal</keyword>